<evidence type="ECO:0000313" key="2">
    <source>
        <dbReference type="EMBL" id="RNA04886.1"/>
    </source>
</evidence>
<dbReference type="PROSITE" id="PS50005">
    <property type="entry name" value="TPR"/>
    <property type="match status" value="1"/>
</dbReference>
<sequence length="541" mass="63380">FDVPDTCNKYVKSQFIVCLINLNYDNEECLIDELLSNDIKEIPDEVNLVANTYYGKQNWLKAKKLYLLLLTNVADYLVYLDVWLKYGNCCSYLDEVEEAINAYRNAVNLDSTNCEAALSLVNILKKNSLLFEEATNVIRNTLSSRKAQPLNTDIISLMIHECLIEFEQQNYEKFIQNSRLLLFGDFLYVLESKNINQLQRADSRAQRAVVFHQILEENDFEGQEIGIESLEDDDEEDDIVETTSKRAIMEKKNEIKSSNIQLSCEKFSFNYNKLHQNLQNMIFDIFLKLCKTLVHLKRHSELLMYSFGATVLPMVYERIDWNKAIQFSCLVACILKKDGYNAFNILKDFILEFKNSNKLWSFVGIVIGLCPSLSQQKFFIRLSAKYMDHLPLCMINAHFAIMSGTYRYALVEYMNCFKQNPFDPFINLIISITYCHISCQKYNTKRHLLVSQSLVFLRRYIKFRGVCQETYFNIGRIMHQLSLFDLAAHYYKKCLETECTFPKQKEVYDLTRFAAYNLILIYKQTGSHELARNVMREYLTI</sequence>
<proteinExistence type="predicted"/>
<dbReference type="PANTHER" id="PTHR23082:SF0">
    <property type="entry name" value="GENERAL TRANSCRIPTION FACTOR 3C POLYPEPTIDE 3"/>
    <property type="match status" value="1"/>
</dbReference>
<accession>A0A3M7Q080</accession>
<dbReference type="EMBL" id="REGN01007932">
    <property type="protein sequence ID" value="RNA04886.1"/>
    <property type="molecule type" value="Genomic_DNA"/>
</dbReference>
<keyword evidence="1" id="KW-0802">TPR repeat</keyword>
<dbReference type="InterPro" id="IPR019734">
    <property type="entry name" value="TPR_rpt"/>
</dbReference>
<comment type="caution">
    <text evidence="2">The sequence shown here is derived from an EMBL/GenBank/DDBJ whole genome shotgun (WGS) entry which is preliminary data.</text>
</comment>
<dbReference type="Gene3D" id="1.25.40.10">
    <property type="entry name" value="Tetratricopeptide repeat domain"/>
    <property type="match status" value="2"/>
</dbReference>
<organism evidence="2 3">
    <name type="scientific">Brachionus plicatilis</name>
    <name type="common">Marine rotifer</name>
    <name type="synonym">Brachionus muelleri</name>
    <dbReference type="NCBI Taxonomy" id="10195"/>
    <lineage>
        <taxon>Eukaryota</taxon>
        <taxon>Metazoa</taxon>
        <taxon>Spiralia</taxon>
        <taxon>Gnathifera</taxon>
        <taxon>Rotifera</taxon>
        <taxon>Eurotatoria</taxon>
        <taxon>Monogononta</taxon>
        <taxon>Pseudotrocha</taxon>
        <taxon>Ploima</taxon>
        <taxon>Brachionidae</taxon>
        <taxon>Brachionus</taxon>
    </lineage>
</organism>
<gene>
    <name evidence="2" type="ORF">BpHYR1_046007</name>
</gene>
<protein>
    <submittedName>
        <fullName evidence="2">General transcription factor 3C polypeptide 3</fullName>
    </submittedName>
</protein>
<dbReference type="OrthoDB" id="151490at2759"/>
<name>A0A3M7Q080_BRAPC</name>
<dbReference type="SMART" id="SM00028">
    <property type="entry name" value="TPR"/>
    <property type="match status" value="2"/>
</dbReference>
<feature type="non-terminal residue" evidence="2">
    <location>
        <position position="1"/>
    </location>
</feature>
<dbReference type="SUPFAM" id="SSF48452">
    <property type="entry name" value="TPR-like"/>
    <property type="match status" value="1"/>
</dbReference>
<feature type="repeat" description="TPR" evidence="1">
    <location>
        <begin position="80"/>
        <end position="113"/>
    </location>
</feature>
<dbReference type="Pfam" id="PF13181">
    <property type="entry name" value="TPR_8"/>
    <property type="match status" value="2"/>
</dbReference>
<dbReference type="GO" id="GO:0000127">
    <property type="term" value="C:transcription factor TFIIIC complex"/>
    <property type="evidence" value="ECO:0007669"/>
    <property type="project" value="TreeGrafter"/>
</dbReference>
<reference evidence="2 3" key="1">
    <citation type="journal article" date="2018" name="Sci. Rep.">
        <title>Genomic signatures of local adaptation to the degree of environmental predictability in rotifers.</title>
        <authorList>
            <person name="Franch-Gras L."/>
            <person name="Hahn C."/>
            <person name="Garcia-Roger E.M."/>
            <person name="Carmona M.J."/>
            <person name="Serra M."/>
            <person name="Gomez A."/>
        </authorList>
    </citation>
    <scope>NUCLEOTIDE SEQUENCE [LARGE SCALE GENOMIC DNA]</scope>
    <source>
        <strain evidence="2">HYR1</strain>
    </source>
</reference>
<dbReference type="Proteomes" id="UP000276133">
    <property type="component" value="Unassembled WGS sequence"/>
</dbReference>
<dbReference type="InterPro" id="IPR011990">
    <property type="entry name" value="TPR-like_helical_dom_sf"/>
</dbReference>
<evidence type="ECO:0000313" key="3">
    <source>
        <dbReference type="Proteomes" id="UP000276133"/>
    </source>
</evidence>
<dbReference type="STRING" id="10195.A0A3M7Q080"/>
<dbReference type="AlphaFoldDB" id="A0A3M7Q080"/>
<dbReference type="PANTHER" id="PTHR23082">
    <property type="entry name" value="TRANSCRIPTION INITIATION FACTOR IIIC TFIIIC , POLYPEPTIDE 3-RELATED"/>
    <property type="match status" value="1"/>
</dbReference>
<evidence type="ECO:0000256" key="1">
    <source>
        <dbReference type="PROSITE-ProRule" id="PRU00339"/>
    </source>
</evidence>
<keyword evidence="3" id="KW-1185">Reference proteome</keyword>
<dbReference type="InterPro" id="IPR039340">
    <property type="entry name" value="Tfc4/TFIIIC-102/Sfc4"/>
</dbReference>
<dbReference type="GO" id="GO:0006383">
    <property type="term" value="P:transcription by RNA polymerase III"/>
    <property type="evidence" value="ECO:0007669"/>
    <property type="project" value="InterPro"/>
</dbReference>